<dbReference type="Proteomes" id="UP001178507">
    <property type="component" value="Unassembled WGS sequence"/>
</dbReference>
<comment type="similarity">
    <text evidence="2 7">Belongs to the sirtuin family. Class I subfamily.</text>
</comment>
<dbReference type="GO" id="GO:0070403">
    <property type="term" value="F:NAD+ binding"/>
    <property type="evidence" value="ECO:0007669"/>
    <property type="project" value="UniProtKB-UniRule"/>
</dbReference>
<dbReference type="GO" id="GO:0017136">
    <property type="term" value="F:histone deacetylase activity, NAD-dependent"/>
    <property type="evidence" value="ECO:0007669"/>
    <property type="project" value="InterPro"/>
</dbReference>
<comment type="caution">
    <text evidence="12">The sequence shown here is derived from an EMBL/GenBank/DDBJ whole genome shotgun (WGS) entry which is preliminary data.</text>
</comment>
<keyword evidence="13" id="KW-1185">Reference proteome</keyword>
<evidence type="ECO:0000256" key="7">
    <source>
        <dbReference type="PIRNR" id="PIRNR037938"/>
    </source>
</evidence>
<sequence length="323" mass="36098">MGQVCQSFKSLMQLQLQDEKLPPLLSSFDMEGIAGYIAEKGCKQVVVMCGAGISTSAGIPDFRTPGTGLYDNLQRFNLPRAESIFELKFFRKTPQAFYELVRELWPGNYEPTPAHYFLRLLNEKGILRRCYTQNIDSLEGRAGLPAEKLVAAHGNFDEAHVIDTWPEIKVPVHELKRALDAGEEGWKELKKAKGGLVKPKIVFFGEALPDRFNRLHMTDLAACDLLIVMGTSLVVYPFAGLVGVANKSAPRLLINRDQAGTCDTLESGFRFHLQGEDNWRDVFHKDDCDAGCRTLAEHLGWKDDLEALIQSEGRVSVCNAPWV</sequence>
<evidence type="ECO:0000256" key="5">
    <source>
        <dbReference type="ARBA" id="ARBA00022833"/>
    </source>
</evidence>
<feature type="binding site" evidence="9">
    <location>
        <begin position="61"/>
        <end position="63"/>
    </location>
    <ligand>
        <name>NAD(+)</name>
        <dbReference type="ChEBI" id="CHEBI:57540"/>
    </ligand>
</feature>
<dbReference type="PIRSF" id="PIRSF037938">
    <property type="entry name" value="SIR2_euk"/>
    <property type="match status" value="1"/>
</dbReference>
<dbReference type="InterPro" id="IPR050134">
    <property type="entry name" value="NAD-dep_sirtuin_deacylases"/>
</dbReference>
<evidence type="ECO:0000256" key="6">
    <source>
        <dbReference type="ARBA" id="ARBA00023027"/>
    </source>
</evidence>
<comment type="cofactor">
    <cofactor evidence="1 7">
        <name>Zn(2+)</name>
        <dbReference type="ChEBI" id="CHEBI:29105"/>
    </cofactor>
</comment>
<evidence type="ECO:0000256" key="10">
    <source>
        <dbReference type="PROSITE-ProRule" id="PRU00236"/>
    </source>
</evidence>
<dbReference type="InterPro" id="IPR026590">
    <property type="entry name" value="Ssirtuin_cat_dom"/>
</dbReference>
<evidence type="ECO:0000256" key="3">
    <source>
        <dbReference type="ARBA" id="ARBA00022679"/>
    </source>
</evidence>
<evidence type="ECO:0000256" key="4">
    <source>
        <dbReference type="ARBA" id="ARBA00022723"/>
    </source>
</evidence>
<proteinExistence type="inferred from homology"/>
<dbReference type="InterPro" id="IPR026591">
    <property type="entry name" value="Sirtuin_cat_small_dom_sf"/>
</dbReference>
<evidence type="ECO:0000256" key="9">
    <source>
        <dbReference type="PIRSR" id="PIRSR037938-2"/>
    </source>
</evidence>
<feature type="binding site" evidence="9">
    <location>
        <begin position="51"/>
        <end position="55"/>
    </location>
    <ligand>
        <name>NAD(+)</name>
        <dbReference type="ChEBI" id="CHEBI:57540"/>
    </ligand>
</feature>
<dbReference type="EC" id="2.3.1.286" evidence="7"/>
<protein>
    <recommendedName>
        <fullName evidence="7">NAD-dependent protein deacetylase</fullName>
        <ecNumber evidence="7">2.3.1.286</ecNumber>
    </recommendedName>
</protein>
<dbReference type="Gene3D" id="3.40.50.1220">
    <property type="entry name" value="TPP-binding domain"/>
    <property type="match status" value="1"/>
</dbReference>
<evidence type="ECO:0000313" key="12">
    <source>
        <dbReference type="EMBL" id="CAJ1409744.1"/>
    </source>
</evidence>
<dbReference type="InterPro" id="IPR029035">
    <property type="entry name" value="DHS-like_NAD/FAD-binding_dom"/>
</dbReference>
<feature type="binding site" evidence="9">
    <location>
        <begin position="231"/>
        <end position="232"/>
    </location>
    <ligand>
        <name>NAD(+)</name>
        <dbReference type="ChEBI" id="CHEBI:57540"/>
    </ligand>
</feature>
<feature type="active site" description="Proton acceptor" evidence="8">
    <location>
        <position position="153"/>
    </location>
</feature>
<comment type="caution">
    <text evidence="10">Lacks conserved residue(s) required for the propagation of feature annotation.</text>
</comment>
<dbReference type="PROSITE" id="PS50305">
    <property type="entry name" value="SIRTUIN"/>
    <property type="match status" value="1"/>
</dbReference>
<dbReference type="Pfam" id="PF02146">
    <property type="entry name" value="SIR2"/>
    <property type="match status" value="1"/>
</dbReference>
<dbReference type="GO" id="GO:0005634">
    <property type="term" value="C:nucleus"/>
    <property type="evidence" value="ECO:0007669"/>
    <property type="project" value="TreeGrafter"/>
</dbReference>
<feature type="binding site" evidence="9">
    <location>
        <begin position="255"/>
        <end position="257"/>
    </location>
    <ligand>
        <name>NAD(+)</name>
        <dbReference type="ChEBI" id="CHEBI:57540"/>
    </ligand>
</feature>
<dbReference type="AlphaFoldDB" id="A0AA36NJN3"/>
<dbReference type="InterPro" id="IPR003000">
    <property type="entry name" value="Sirtuin"/>
</dbReference>
<feature type="domain" description="Deacetylase sirtuin-type" evidence="11">
    <location>
        <begin position="23"/>
        <end position="302"/>
    </location>
</feature>
<dbReference type="EMBL" id="CAUJNA010003783">
    <property type="protein sequence ID" value="CAJ1409744.1"/>
    <property type="molecule type" value="Genomic_DNA"/>
</dbReference>
<keyword evidence="3 7" id="KW-0808">Transferase</keyword>
<keyword evidence="5 7" id="KW-0862">Zinc</keyword>
<feature type="binding site" evidence="9">
    <location>
        <begin position="133"/>
        <end position="136"/>
    </location>
    <ligand>
        <name>NAD(+)</name>
        <dbReference type="ChEBI" id="CHEBI:57540"/>
    </ligand>
</feature>
<evidence type="ECO:0000256" key="1">
    <source>
        <dbReference type="ARBA" id="ARBA00001947"/>
    </source>
</evidence>
<evidence type="ECO:0000256" key="2">
    <source>
        <dbReference type="ARBA" id="ARBA00006924"/>
    </source>
</evidence>
<dbReference type="Gene3D" id="3.30.1600.10">
    <property type="entry name" value="SIR2/SIRT2 'Small Domain"/>
    <property type="match status" value="1"/>
</dbReference>
<accession>A0AA36NJN3</accession>
<dbReference type="PANTHER" id="PTHR11085:SF6">
    <property type="entry name" value="NAD-DEPENDENT PROTEIN DEACETYLASE SIRTUIN-2"/>
    <property type="match status" value="1"/>
</dbReference>
<dbReference type="InterPro" id="IPR017328">
    <property type="entry name" value="Sirtuin_class_I"/>
</dbReference>
<comment type="catalytic activity">
    <reaction evidence="7">
        <text>N(6)-acetyl-L-lysyl-[protein] + NAD(+) + H2O = 2''-O-acetyl-ADP-D-ribose + nicotinamide + L-lysyl-[protein]</text>
        <dbReference type="Rhea" id="RHEA:43636"/>
        <dbReference type="Rhea" id="RHEA-COMP:9752"/>
        <dbReference type="Rhea" id="RHEA-COMP:10731"/>
        <dbReference type="ChEBI" id="CHEBI:15377"/>
        <dbReference type="ChEBI" id="CHEBI:17154"/>
        <dbReference type="ChEBI" id="CHEBI:29969"/>
        <dbReference type="ChEBI" id="CHEBI:57540"/>
        <dbReference type="ChEBI" id="CHEBI:61930"/>
        <dbReference type="ChEBI" id="CHEBI:83767"/>
        <dbReference type="EC" id="2.3.1.286"/>
    </reaction>
</comment>
<keyword evidence="4 7" id="KW-0479">Metal-binding</keyword>
<keyword evidence="6 7" id="KW-0520">NAD</keyword>
<dbReference type="SUPFAM" id="SSF52467">
    <property type="entry name" value="DHS-like NAD/FAD-binding domain"/>
    <property type="match status" value="1"/>
</dbReference>
<feature type="binding site" evidence="9">
    <location>
        <position position="288"/>
    </location>
    <ligand>
        <name>NAD(+)</name>
        <dbReference type="ChEBI" id="CHEBI:57540"/>
    </ligand>
</feature>
<organism evidence="12 13">
    <name type="scientific">Effrenium voratum</name>
    <dbReference type="NCBI Taxonomy" id="2562239"/>
    <lineage>
        <taxon>Eukaryota</taxon>
        <taxon>Sar</taxon>
        <taxon>Alveolata</taxon>
        <taxon>Dinophyceae</taxon>
        <taxon>Suessiales</taxon>
        <taxon>Symbiodiniaceae</taxon>
        <taxon>Effrenium</taxon>
    </lineage>
</organism>
<evidence type="ECO:0000313" key="13">
    <source>
        <dbReference type="Proteomes" id="UP001178507"/>
    </source>
</evidence>
<dbReference type="PANTHER" id="PTHR11085">
    <property type="entry name" value="NAD-DEPENDENT PROTEIN DEACYLASE SIRTUIN-5, MITOCHONDRIAL-RELATED"/>
    <property type="match status" value="1"/>
</dbReference>
<evidence type="ECO:0000256" key="8">
    <source>
        <dbReference type="PIRSR" id="PIRSR037938-1"/>
    </source>
</evidence>
<dbReference type="GO" id="GO:0008270">
    <property type="term" value="F:zinc ion binding"/>
    <property type="evidence" value="ECO:0007669"/>
    <property type="project" value="UniProtKB-UniRule"/>
</dbReference>
<name>A0AA36NJN3_9DINO</name>
<gene>
    <name evidence="12" type="ORF">EVOR1521_LOCUS30765</name>
</gene>
<evidence type="ECO:0000259" key="11">
    <source>
        <dbReference type="PROSITE" id="PS50305"/>
    </source>
</evidence>
<reference evidence="12" key="1">
    <citation type="submission" date="2023-08" db="EMBL/GenBank/DDBJ databases">
        <authorList>
            <person name="Chen Y."/>
            <person name="Shah S."/>
            <person name="Dougan E. K."/>
            <person name="Thang M."/>
            <person name="Chan C."/>
        </authorList>
    </citation>
    <scope>NUCLEOTIDE SEQUENCE</scope>
</reference>